<evidence type="ECO:0000313" key="14">
    <source>
        <dbReference type="EMBL" id="APX11090.1"/>
    </source>
</evidence>
<feature type="transmembrane region" description="Helical" evidence="12">
    <location>
        <begin position="85"/>
        <end position="103"/>
    </location>
</feature>
<evidence type="ECO:0000259" key="13">
    <source>
        <dbReference type="Pfam" id="PF00487"/>
    </source>
</evidence>
<keyword evidence="9" id="KW-0408">Iron</keyword>
<feature type="transmembrane region" description="Helical" evidence="12">
    <location>
        <begin position="300"/>
        <end position="318"/>
    </location>
</feature>
<feature type="transmembrane region" description="Helical" evidence="12">
    <location>
        <begin position="60"/>
        <end position="79"/>
    </location>
</feature>
<keyword evidence="10 14" id="KW-0503">Monooxygenase</keyword>
<evidence type="ECO:0000256" key="5">
    <source>
        <dbReference type="ARBA" id="ARBA00022692"/>
    </source>
</evidence>
<dbReference type="GO" id="GO:0006629">
    <property type="term" value="P:lipid metabolic process"/>
    <property type="evidence" value="ECO:0007669"/>
    <property type="project" value="InterPro"/>
</dbReference>
<dbReference type="AlphaFoldDB" id="A0A1P8MSN6"/>
<dbReference type="CDD" id="cd03512">
    <property type="entry name" value="Alkane-hydroxylase"/>
    <property type="match status" value="1"/>
</dbReference>
<evidence type="ECO:0000256" key="4">
    <source>
        <dbReference type="ARBA" id="ARBA00022519"/>
    </source>
</evidence>
<evidence type="ECO:0000313" key="15">
    <source>
        <dbReference type="Proteomes" id="UP000186336"/>
    </source>
</evidence>
<feature type="domain" description="Fatty acid desaturase" evidence="13">
    <location>
        <begin position="91"/>
        <end position="297"/>
    </location>
</feature>
<accession>A0A1P8MSN6</accession>
<name>A0A1P8MSN6_9RHOB</name>
<evidence type="ECO:0000256" key="11">
    <source>
        <dbReference type="ARBA" id="ARBA00023136"/>
    </source>
</evidence>
<keyword evidence="15" id="KW-1185">Reference proteome</keyword>
<dbReference type="InterPro" id="IPR005804">
    <property type="entry name" value="FA_desaturase_dom"/>
</dbReference>
<evidence type="ECO:0000256" key="9">
    <source>
        <dbReference type="ARBA" id="ARBA00023004"/>
    </source>
</evidence>
<feature type="transmembrane region" description="Helical" evidence="12">
    <location>
        <begin position="193"/>
        <end position="226"/>
    </location>
</feature>
<keyword evidence="7 12" id="KW-1133">Transmembrane helix</keyword>
<dbReference type="Pfam" id="PF00487">
    <property type="entry name" value="FA_desaturase"/>
    <property type="match status" value="1"/>
</dbReference>
<dbReference type="Proteomes" id="UP000186336">
    <property type="component" value="Chromosome"/>
</dbReference>
<dbReference type="RefSeq" id="WP_076626955.1">
    <property type="nucleotide sequence ID" value="NZ_CP019312.1"/>
</dbReference>
<reference evidence="14 15" key="1">
    <citation type="submission" date="2017-01" db="EMBL/GenBank/DDBJ databases">
        <title>Complete genome of Tateyamaria omphalii DOK1-4 isolated from seawater in Dokdo.</title>
        <authorList>
            <person name="Kim J.H."/>
            <person name="Chi W.-J."/>
        </authorList>
    </citation>
    <scope>NUCLEOTIDE SEQUENCE [LARGE SCALE GENOMIC DNA]</scope>
    <source>
        <strain evidence="14 15">DOK1-4</strain>
    </source>
</reference>
<dbReference type="GO" id="GO:0005886">
    <property type="term" value="C:plasma membrane"/>
    <property type="evidence" value="ECO:0007669"/>
    <property type="project" value="UniProtKB-SubCell"/>
</dbReference>
<evidence type="ECO:0000256" key="3">
    <source>
        <dbReference type="ARBA" id="ARBA00022475"/>
    </source>
</evidence>
<dbReference type="GO" id="GO:0004497">
    <property type="term" value="F:monooxygenase activity"/>
    <property type="evidence" value="ECO:0007669"/>
    <property type="project" value="UniProtKB-KW"/>
</dbReference>
<keyword evidence="4" id="KW-0997">Cell inner membrane</keyword>
<dbReference type="InterPro" id="IPR033885">
    <property type="entry name" value="AlkB/XylM"/>
</dbReference>
<dbReference type="KEGG" id="tom:BWR18_04840"/>
<dbReference type="GO" id="GO:0046872">
    <property type="term" value="F:metal ion binding"/>
    <property type="evidence" value="ECO:0007669"/>
    <property type="project" value="UniProtKB-KW"/>
</dbReference>
<proteinExistence type="inferred from homology"/>
<evidence type="ECO:0000256" key="1">
    <source>
        <dbReference type="ARBA" id="ARBA00004429"/>
    </source>
</evidence>
<gene>
    <name evidence="14" type="ORF">BWR18_04840</name>
</gene>
<evidence type="ECO:0000256" key="2">
    <source>
        <dbReference type="ARBA" id="ARBA00010823"/>
    </source>
</evidence>
<dbReference type="PANTHER" id="PTHR38674">
    <property type="entry name" value="ALKANE 1-MONOOXYGENASE 1"/>
    <property type="match status" value="1"/>
</dbReference>
<protein>
    <submittedName>
        <fullName evidence="14">Alkane 1-monooxygenase</fullName>
    </submittedName>
</protein>
<keyword evidence="6" id="KW-0479">Metal-binding</keyword>
<keyword evidence="5 12" id="KW-0812">Transmembrane</keyword>
<keyword evidence="11 12" id="KW-0472">Membrane</keyword>
<comment type="similarity">
    <text evidence="2">Belongs to the fatty acid desaturase type 1 family. AlkB subfamily.</text>
</comment>
<evidence type="ECO:0000256" key="12">
    <source>
        <dbReference type="SAM" id="Phobius"/>
    </source>
</evidence>
<comment type="subcellular location">
    <subcellularLocation>
        <location evidence="1">Cell inner membrane</location>
        <topology evidence="1">Multi-pass membrane protein</topology>
    </subcellularLocation>
</comment>
<keyword evidence="3" id="KW-1003">Cell membrane</keyword>
<evidence type="ECO:0000256" key="8">
    <source>
        <dbReference type="ARBA" id="ARBA00023002"/>
    </source>
</evidence>
<keyword evidence="8" id="KW-0560">Oxidoreductase</keyword>
<evidence type="ECO:0000256" key="6">
    <source>
        <dbReference type="ARBA" id="ARBA00022723"/>
    </source>
</evidence>
<dbReference type="STRING" id="299262.BWR18_04840"/>
<feature type="transmembrane region" description="Helical" evidence="12">
    <location>
        <begin position="29"/>
        <end position="48"/>
    </location>
</feature>
<evidence type="ECO:0000256" key="10">
    <source>
        <dbReference type="ARBA" id="ARBA00023033"/>
    </source>
</evidence>
<dbReference type="PANTHER" id="PTHR38674:SF1">
    <property type="entry name" value="ALKANE 1-MONOOXYGENASE 1"/>
    <property type="match status" value="1"/>
</dbReference>
<organism evidence="14 15">
    <name type="scientific">Tateyamaria omphalii</name>
    <dbReference type="NCBI Taxonomy" id="299262"/>
    <lineage>
        <taxon>Bacteria</taxon>
        <taxon>Pseudomonadati</taxon>
        <taxon>Pseudomonadota</taxon>
        <taxon>Alphaproteobacteria</taxon>
        <taxon>Rhodobacterales</taxon>
        <taxon>Roseobacteraceae</taxon>
        <taxon>Tateyamaria</taxon>
    </lineage>
</organism>
<sequence length="343" mass="37348">MPPLAPFAIASFLPGLCLAAACVWGGFWPAVAVLVITVVVFFLDKLPVRVTASDATGHRLSEVLGVAHFVLLGLSVWAMGTELPTLDKALIIVAAGLFFGQISNSNAHELIHRADRWAFRLGAACYASILFGHHTSAHRLVHHIHAATEHDPATARRGEGFWAYLPRTWVGSFRAGLRAERQRHGGAILPAPYTFYIAGALGSLSAALMLAGLSGLLGLVLISAYAQVQLMLSDYVQHYGLRRRIRADGRPEPTGPAHSWNAPHWYSSAMMLNAPRHSAHHARPGTAFPQLDLDADRMPMLPHSLPVMAVLALIPPLWRRIMDTRVDRWADAPPQGELMPEPA</sequence>
<evidence type="ECO:0000256" key="7">
    <source>
        <dbReference type="ARBA" id="ARBA00022989"/>
    </source>
</evidence>
<dbReference type="EMBL" id="CP019312">
    <property type="protein sequence ID" value="APX11090.1"/>
    <property type="molecule type" value="Genomic_DNA"/>
</dbReference>